<organism evidence="2 3">
    <name type="scientific">Mesorhizobium abyssinicae</name>
    <dbReference type="NCBI Taxonomy" id="1209958"/>
    <lineage>
        <taxon>Bacteria</taxon>
        <taxon>Pseudomonadati</taxon>
        <taxon>Pseudomonadota</taxon>
        <taxon>Alphaproteobacteria</taxon>
        <taxon>Hyphomicrobiales</taxon>
        <taxon>Phyllobacteriaceae</taxon>
        <taxon>Mesorhizobium</taxon>
    </lineage>
</organism>
<keyword evidence="2" id="KW-0540">Nuclease</keyword>
<accession>A0ABU5AS90</accession>
<dbReference type="InterPro" id="IPR003615">
    <property type="entry name" value="HNH_nuc"/>
</dbReference>
<dbReference type="InterPro" id="IPR002711">
    <property type="entry name" value="HNH"/>
</dbReference>
<dbReference type="Pfam" id="PF01844">
    <property type="entry name" value="HNH"/>
    <property type="match status" value="1"/>
</dbReference>
<evidence type="ECO:0000313" key="3">
    <source>
        <dbReference type="Proteomes" id="UP001276564"/>
    </source>
</evidence>
<reference evidence="2 3" key="1">
    <citation type="submission" date="2023-08" db="EMBL/GenBank/DDBJ databases">
        <title>Implementing the SeqCode for naming new Mesorhizobium species isolated from Vachellia karroo root nodules.</title>
        <authorList>
            <person name="Van Lill M."/>
        </authorList>
    </citation>
    <scope>NUCLEOTIDE SEQUENCE [LARGE SCALE GENOMIC DNA]</scope>
    <source>
        <strain evidence="2 3">VK4B</strain>
    </source>
</reference>
<sequence>MAADITENEFQDVLHHLAARPFSTLQFIRKLGQRHPATWQAIELEYGAGGVGAKTHFSAYSRVAHTLAKFARNGLLEKLDYRPAPRGWGSPVIRYWTDQRGSVGQLFPDEVGDEDGFWEGARTKVFVNAYERNPEARAACLRHFGLSCVACGEDFGKKYGAHGQGFIHVHHLVPLKKIGREYQVRPTKDLRPVCANCHAMIHRREPMLTIEQLKELIEASAR</sequence>
<keyword evidence="3" id="KW-1185">Reference proteome</keyword>
<dbReference type="EMBL" id="JAVIIP010000011">
    <property type="protein sequence ID" value="MDX8540101.1"/>
    <property type="molecule type" value="Genomic_DNA"/>
</dbReference>
<gene>
    <name evidence="2" type="ORF">RFM23_21000</name>
</gene>
<dbReference type="Proteomes" id="UP001276564">
    <property type="component" value="Unassembled WGS sequence"/>
</dbReference>
<proteinExistence type="predicted"/>
<comment type="caution">
    <text evidence="2">The sequence shown here is derived from an EMBL/GenBank/DDBJ whole genome shotgun (WGS) entry which is preliminary data.</text>
</comment>
<keyword evidence="2" id="KW-0378">Hydrolase</keyword>
<evidence type="ECO:0000313" key="2">
    <source>
        <dbReference type="EMBL" id="MDX8540101.1"/>
    </source>
</evidence>
<feature type="domain" description="HNH" evidence="1">
    <location>
        <begin position="148"/>
        <end position="204"/>
    </location>
</feature>
<evidence type="ECO:0000259" key="1">
    <source>
        <dbReference type="Pfam" id="PF01844"/>
    </source>
</evidence>
<keyword evidence="2" id="KW-0255">Endonuclease</keyword>
<name>A0ABU5AS90_9HYPH</name>
<dbReference type="GO" id="GO:0004519">
    <property type="term" value="F:endonuclease activity"/>
    <property type="evidence" value="ECO:0007669"/>
    <property type="project" value="UniProtKB-KW"/>
</dbReference>
<protein>
    <submittedName>
        <fullName evidence="2">HNH endonuclease</fullName>
    </submittedName>
</protein>
<dbReference type="RefSeq" id="WP_320321245.1">
    <property type="nucleotide sequence ID" value="NZ_JAVIIP010000011.1"/>
</dbReference>
<dbReference type="Gene3D" id="1.10.30.50">
    <property type="match status" value="1"/>
</dbReference>
<dbReference type="CDD" id="cd00085">
    <property type="entry name" value="HNHc"/>
    <property type="match status" value="1"/>
</dbReference>